<reference evidence="1" key="1">
    <citation type="submission" date="2018-07" db="EMBL/GenBank/DDBJ databases">
        <authorList>
            <person name="Ashton P.M."/>
            <person name="Dallman T."/>
            <person name="Nair S."/>
            <person name="De Pinna E."/>
            <person name="Peters T."/>
            <person name="Grant K."/>
        </authorList>
    </citation>
    <scope>NUCLEOTIDE SEQUENCE</scope>
    <source>
        <strain evidence="1">368335</strain>
    </source>
</reference>
<sequence>MDNEAKAKLQRDEEERAGKPLQKLYWEYKTQIGWEPKDYKLAVARHILSPDFRTRSKAVLEDRVQRISTKLTSGNNRDLPVDLTWRGFTEGLVITGVESLRICITTYRGRFQTKTISEVTTRVRDDLIRYDFEDCNEKPTASASTELNRFFRDCAGTAKTMEHPLSRLLWTIFANIKMTSDWWHRLSTNYVNNPENCLPIASKRNDMRHNMQHNMRLKKKLSWKWFMRILKAIDVKKFDILLTLKRKNDNKIYEVVHTVDLEAYQFRSTE</sequence>
<proteinExistence type="predicted"/>
<organism evidence="1">
    <name type="scientific">Salmonella enterica subsp. enterica serovar Chester</name>
    <dbReference type="NCBI Taxonomy" id="149386"/>
    <lineage>
        <taxon>Bacteria</taxon>
        <taxon>Pseudomonadati</taxon>
        <taxon>Pseudomonadota</taxon>
        <taxon>Gammaproteobacteria</taxon>
        <taxon>Enterobacterales</taxon>
        <taxon>Enterobacteriaceae</taxon>
        <taxon>Salmonella</taxon>
    </lineage>
</organism>
<dbReference type="AlphaFoldDB" id="A0A635R8W2"/>
<dbReference type="EMBL" id="AAMIYH010000015">
    <property type="protein sequence ID" value="EDH8303088.1"/>
    <property type="molecule type" value="Genomic_DNA"/>
</dbReference>
<protein>
    <submittedName>
        <fullName evidence="1">Uncharacterized protein</fullName>
    </submittedName>
</protein>
<accession>A0A635R8W2</accession>
<comment type="caution">
    <text evidence="1">The sequence shown here is derived from an EMBL/GenBank/DDBJ whole genome shotgun (WGS) entry which is preliminary data.</text>
</comment>
<name>A0A635R8W2_SALET</name>
<evidence type="ECO:0000313" key="1">
    <source>
        <dbReference type="EMBL" id="EDH8303088.1"/>
    </source>
</evidence>
<gene>
    <name evidence="1" type="ORF">CB695_16590</name>
</gene>